<keyword evidence="1" id="KW-0479">Metal-binding</keyword>
<sequence>MSDVQTLLVVWQNESQRLFYHIGTLSYYNGYYEFVYTNQEQGYRKLKDALENGYMLHPAFPDKEKTYVSKKLFPTFDHRLPSADRLDFKAILLDLGLDENASKMDVLKQTRGRLANDSYSFEQPLRHTGDGKLHSNFFIHGMRYQNLPEDWSSLLTLNEKLKLKQEPLNEYDSNAVAVYKYNEEKIGYIPAFYSKAIFSLMEEGAVPIATVTYINEKSTPHWWLKVDFECEIPTLTGSASHELEPMMQM</sequence>
<evidence type="ECO:0000256" key="1">
    <source>
        <dbReference type="ARBA" id="ARBA00022723"/>
    </source>
</evidence>
<evidence type="ECO:0000313" key="4">
    <source>
        <dbReference type="EMBL" id="MBP1971502.1"/>
    </source>
</evidence>
<reference evidence="4 5" key="1">
    <citation type="submission" date="2021-03" db="EMBL/GenBank/DDBJ databases">
        <title>Genomic Encyclopedia of Type Strains, Phase IV (KMG-IV): sequencing the most valuable type-strain genomes for metagenomic binning, comparative biology and taxonomic classification.</title>
        <authorList>
            <person name="Goeker M."/>
        </authorList>
    </citation>
    <scope>NUCLEOTIDE SEQUENCE [LARGE SCALE GENOMIC DNA]</scope>
    <source>
        <strain evidence="4 5">DSM 25609</strain>
    </source>
</reference>
<organism evidence="4 5">
    <name type="scientific">Virgibacillus natechei</name>
    <dbReference type="NCBI Taxonomy" id="1216297"/>
    <lineage>
        <taxon>Bacteria</taxon>
        <taxon>Bacillati</taxon>
        <taxon>Bacillota</taxon>
        <taxon>Bacilli</taxon>
        <taxon>Bacillales</taxon>
        <taxon>Bacillaceae</taxon>
        <taxon>Virgibacillus</taxon>
    </lineage>
</organism>
<keyword evidence="5" id="KW-1185">Reference proteome</keyword>
<keyword evidence="2" id="KW-0378">Hydrolase</keyword>
<evidence type="ECO:0000259" key="3">
    <source>
        <dbReference type="SMART" id="SM00910"/>
    </source>
</evidence>
<dbReference type="Proteomes" id="UP001519345">
    <property type="component" value="Unassembled WGS sequence"/>
</dbReference>
<evidence type="ECO:0000313" key="5">
    <source>
        <dbReference type="Proteomes" id="UP001519345"/>
    </source>
</evidence>
<comment type="caution">
    <text evidence="4">The sequence shown here is derived from an EMBL/GenBank/DDBJ whole genome shotgun (WGS) entry which is preliminary data.</text>
</comment>
<feature type="domain" description="HIRAN" evidence="3">
    <location>
        <begin position="132"/>
        <end position="232"/>
    </location>
</feature>
<evidence type="ECO:0000256" key="2">
    <source>
        <dbReference type="ARBA" id="ARBA00022801"/>
    </source>
</evidence>
<dbReference type="Gene3D" id="3.30.70.2330">
    <property type="match status" value="1"/>
</dbReference>
<dbReference type="SMART" id="SM00910">
    <property type="entry name" value="HIRAN"/>
    <property type="match status" value="1"/>
</dbReference>
<protein>
    <recommendedName>
        <fullName evidence="3">HIRAN domain-containing protein</fullName>
    </recommendedName>
</protein>
<dbReference type="EMBL" id="JAGGKX010000027">
    <property type="protein sequence ID" value="MBP1971502.1"/>
    <property type="molecule type" value="Genomic_DNA"/>
</dbReference>
<dbReference type="RefSeq" id="WP_209464540.1">
    <property type="nucleotide sequence ID" value="NZ_CP110224.1"/>
</dbReference>
<accession>A0ABS4IKN6</accession>
<dbReference type="InterPro" id="IPR014905">
    <property type="entry name" value="HIRAN"/>
</dbReference>
<proteinExistence type="predicted"/>
<dbReference type="Pfam" id="PF08797">
    <property type="entry name" value="HIRAN"/>
    <property type="match status" value="1"/>
</dbReference>
<gene>
    <name evidence="4" type="ORF">J2Z83_003653</name>
</gene>
<name>A0ABS4IKN6_9BACI</name>